<feature type="region of interest" description="Disordered" evidence="1">
    <location>
        <begin position="63"/>
        <end position="120"/>
    </location>
</feature>
<gene>
    <name evidence="2" type="ORF">I593_02159</name>
</gene>
<dbReference type="RefSeq" id="WP_016167211.1">
    <property type="nucleotide sequence ID" value="NZ_JHZG01000017.1"/>
</dbReference>
<protein>
    <submittedName>
        <fullName evidence="2">Phage virion morphogenesis protein</fullName>
    </submittedName>
</protein>
<comment type="caution">
    <text evidence="2">The sequence shown here is derived from an EMBL/GenBank/DDBJ whole genome shotgun (WGS) entry which is preliminary data.</text>
</comment>
<dbReference type="NCBIfam" id="TIGR01635">
    <property type="entry name" value="tail_comp_S"/>
    <property type="match status" value="1"/>
</dbReference>
<dbReference type="Pfam" id="PF05069">
    <property type="entry name" value="Phage_tail_S"/>
    <property type="match status" value="1"/>
</dbReference>
<reference evidence="2 3" key="1">
    <citation type="submission" date="2013-03" db="EMBL/GenBank/DDBJ databases">
        <title>The Genome Sequence of Acinetobacter tandoii CIP 107469.</title>
        <authorList>
            <consortium name="The Broad Institute Genome Sequencing Platform"/>
            <consortium name="The Broad Institute Genome Sequencing Center for Infectious Disease"/>
            <person name="Cerqueira G."/>
            <person name="Feldgarden M."/>
            <person name="Courvalin P."/>
            <person name="Perichon B."/>
            <person name="Grillot-Courvalin C."/>
            <person name="Clermont D."/>
            <person name="Rocha E."/>
            <person name="Yoon E.-J."/>
            <person name="Nemec A."/>
            <person name="Walker B."/>
            <person name="Young S.K."/>
            <person name="Zeng Q."/>
            <person name="Gargeya S."/>
            <person name="Fitzgerald M."/>
            <person name="Haas B."/>
            <person name="Abouelleil A."/>
            <person name="Alvarado L."/>
            <person name="Arachchi H.M."/>
            <person name="Berlin A.M."/>
            <person name="Chapman S.B."/>
            <person name="Dewar J."/>
            <person name="Goldberg J."/>
            <person name="Griggs A."/>
            <person name="Gujja S."/>
            <person name="Hansen M."/>
            <person name="Howarth C."/>
            <person name="Imamovic A."/>
            <person name="Larimer J."/>
            <person name="McCowan C."/>
            <person name="Murphy C."/>
            <person name="Neiman D."/>
            <person name="Pearson M."/>
            <person name="Priest M."/>
            <person name="Roberts A."/>
            <person name="Saif S."/>
            <person name="Shea T."/>
            <person name="Sisk P."/>
            <person name="Sykes S."/>
            <person name="Wortman J."/>
            <person name="Nusbaum C."/>
            <person name="Birren B."/>
        </authorList>
    </citation>
    <scope>NUCLEOTIDE SEQUENCE [LARGE SCALE GENOMIC DNA]</scope>
    <source>
        <strain evidence="2 3">CIP 107469</strain>
    </source>
</reference>
<evidence type="ECO:0000313" key="3">
    <source>
        <dbReference type="Proteomes" id="UP000016201"/>
    </source>
</evidence>
<name>R9AYN7_9GAMM</name>
<feature type="compositionally biased region" description="Polar residues" evidence="1">
    <location>
        <begin position="69"/>
        <end position="92"/>
    </location>
</feature>
<dbReference type="eggNOG" id="COG5005">
    <property type="taxonomic scope" value="Bacteria"/>
</dbReference>
<dbReference type="InterPro" id="IPR006522">
    <property type="entry name" value="Phage_virion_morphogenesis"/>
</dbReference>
<dbReference type="OrthoDB" id="2081253at2"/>
<dbReference type="AlphaFoldDB" id="R9AYN7"/>
<keyword evidence="3" id="KW-1185">Reference proteome</keyword>
<dbReference type="PATRIC" id="fig|1120927.3.peg.2094"/>
<proteinExistence type="predicted"/>
<accession>R9AYN7</accession>
<organism evidence="2 3">
    <name type="scientific">Acinetobacter tandoii DSM 14970 = CIP 107469</name>
    <dbReference type="NCBI Taxonomy" id="1120927"/>
    <lineage>
        <taxon>Bacteria</taxon>
        <taxon>Pseudomonadati</taxon>
        <taxon>Pseudomonadota</taxon>
        <taxon>Gammaproteobacteria</taxon>
        <taxon>Moraxellales</taxon>
        <taxon>Moraxellaceae</taxon>
        <taxon>Acinetobacter</taxon>
    </lineage>
</organism>
<evidence type="ECO:0000313" key="2">
    <source>
        <dbReference type="EMBL" id="EOR07272.1"/>
    </source>
</evidence>
<evidence type="ECO:0000256" key="1">
    <source>
        <dbReference type="SAM" id="MobiDB-lite"/>
    </source>
</evidence>
<dbReference type="EMBL" id="AQFM01000037">
    <property type="protein sequence ID" value="EOR07272.1"/>
    <property type="molecule type" value="Genomic_DNA"/>
</dbReference>
<sequence>MSIIQINNDELVRKFTKVALGLSRPKDLTSAIAGSFLTIVEDNFDAQGRPAWAGLSPVTEARRKPGKILSQSGQLRDSIQPDSNDTEASISTADPKAATHQFGAKQGQYGKSSRGGPIPWGNIPARSFMPMDENGNLQPEAENAIYDDVDYFYQKLLD</sequence>
<dbReference type="Proteomes" id="UP000016201">
    <property type="component" value="Unassembled WGS sequence"/>
</dbReference>